<evidence type="ECO:0008006" key="3">
    <source>
        <dbReference type="Google" id="ProtNLM"/>
    </source>
</evidence>
<accession>A0A409XN54</accession>
<dbReference type="SUPFAM" id="SSF54427">
    <property type="entry name" value="NTF2-like"/>
    <property type="match status" value="1"/>
</dbReference>
<dbReference type="Gene3D" id="3.10.450.50">
    <property type="match status" value="1"/>
</dbReference>
<name>A0A409XN54_PSICY</name>
<comment type="caution">
    <text evidence="1">The sequence shown here is derived from an EMBL/GenBank/DDBJ whole genome shotgun (WGS) entry which is preliminary data.</text>
</comment>
<proteinExistence type="predicted"/>
<evidence type="ECO:0000313" key="2">
    <source>
        <dbReference type="Proteomes" id="UP000283269"/>
    </source>
</evidence>
<keyword evidence="2" id="KW-1185">Reference proteome</keyword>
<organism evidence="1 2">
    <name type="scientific">Psilocybe cyanescens</name>
    <dbReference type="NCBI Taxonomy" id="93625"/>
    <lineage>
        <taxon>Eukaryota</taxon>
        <taxon>Fungi</taxon>
        <taxon>Dikarya</taxon>
        <taxon>Basidiomycota</taxon>
        <taxon>Agaricomycotina</taxon>
        <taxon>Agaricomycetes</taxon>
        <taxon>Agaricomycetidae</taxon>
        <taxon>Agaricales</taxon>
        <taxon>Agaricineae</taxon>
        <taxon>Strophariaceae</taxon>
        <taxon>Psilocybe</taxon>
    </lineage>
</organism>
<gene>
    <name evidence="1" type="ORF">CVT25_008984</name>
</gene>
<sequence>MSTEATRKIAQKWIGYVQDNHYEKLDALAAPNANWWVAGLKEKIPVAGDMPYTQRRKAAQDLASGAEKSTTTLVGLMADHNVAVLEVFRTLDGPGNRHYETYAIVKLTVVNGKIQEVREYLDFFSLYKYLGVPGF</sequence>
<dbReference type="Proteomes" id="UP000283269">
    <property type="component" value="Unassembled WGS sequence"/>
</dbReference>
<dbReference type="EMBL" id="NHYD01001075">
    <property type="protein sequence ID" value="PPQ92212.1"/>
    <property type="molecule type" value="Genomic_DNA"/>
</dbReference>
<dbReference type="AlphaFoldDB" id="A0A409XN54"/>
<dbReference type="InParanoid" id="A0A409XN54"/>
<reference evidence="1 2" key="1">
    <citation type="journal article" date="2018" name="Evol. Lett.">
        <title>Horizontal gene cluster transfer increased hallucinogenic mushroom diversity.</title>
        <authorList>
            <person name="Reynolds H.T."/>
            <person name="Vijayakumar V."/>
            <person name="Gluck-Thaler E."/>
            <person name="Korotkin H.B."/>
            <person name="Matheny P.B."/>
            <person name="Slot J.C."/>
        </authorList>
    </citation>
    <scope>NUCLEOTIDE SEQUENCE [LARGE SCALE GENOMIC DNA]</scope>
    <source>
        <strain evidence="1 2">2631</strain>
    </source>
</reference>
<dbReference type="InterPro" id="IPR032710">
    <property type="entry name" value="NTF2-like_dom_sf"/>
</dbReference>
<dbReference type="OrthoDB" id="4646138at2759"/>
<protein>
    <recommendedName>
        <fullName evidence="3">SnoaL-like domain-containing protein</fullName>
    </recommendedName>
</protein>
<evidence type="ECO:0000313" key="1">
    <source>
        <dbReference type="EMBL" id="PPQ92212.1"/>
    </source>
</evidence>